<reference evidence="3 4" key="1">
    <citation type="submission" date="2019-08" db="EMBL/GenBank/DDBJ databases">
        <title>Deep-cultivation of Planctomycetes and their phenomic and genomic characterization uncovers novel biology.</title>
        <authorList>
            <person name="Wiegand S."/>
            <person name="Jogler M."/>
            <person name="Boedeker C."/>
            <person name="Pinto D."/>
            <person name="Vollmers J."/>
            <person name="Rivas-Marin E."/>
            <person name="Kohn T."/>
            <person name="Peeters S.H."/>
            <person name="Heuer A."/>
            <person name="Rast P."/>
            <person name="Oberbeckmann S."/>
            <person name="Bunk B."/>
            <person name="Jeske O."/>
            <person name="Meyerdierks A."/>
            <person name="Storesund J.E."/>
            <person name="Kallscheuer N."/>
            <person name="Luecker S."/>
            <person name="Lage O.M."/>
            <person name="Pohl T."/>
            <person name="Merkel B.J."/>
            <person name="Hornburger P."/>
            <person name="Mueller R.-W."/>
            <person name="Bruemmer F."/>
            <person name="Labrenz M."/>
            <person name="Spormann A.M."/>
            <person name="Op den Camp H."/>
            <person name="Overmann J."/>
            <person name="Amann R."/>
            <person name="Jetten M.S.M."/>
            <person name="Mascher T."/>
            <person name="Medema M.H."/>
            <person name="Devos D.P."/>
            <person name="Kaster A.-K."/>
            <person name="Ovreas L."/>
            <person name="Rohde M."/>
            <person name="Galperin M.Y."/>
            <person name="Jogler C."/>
        </authorList>
    </citation>
    <scope>NUCLEOTIDE SEQUENCE [LARGE SCALE GENOMIC DNA]</scope>
    <source>
        <strain evidence="3 4">FC18</strain>
    </source>
</reference>
<evidence type="ECO:0000259" key="2">
    <source>
        <dbReference type="SMART" id="SM00228"/>
    </source>
</evidence>
<dbReference type="InterPro" id="IPR001478">
    <property type="entry name" value="PDZ"/>
</dbReference>
<dbReference type="InterPro" id="IPR009003">
    <property type="entry name" value="Peptidase_S1_PA"/>
</dbReference>
<gene>
    <name evidence="3" type="primary">degP_4</name>
    <name evidence="3" type="ORF">MFFC18_24520</name>
</gene>
<keyword evidence="3" id="KW-0378">Hydrolase</keyword>
<dbReference type="AlphaFoldDB" id="A0A5B9PAQ9"/>
<evidence type="ECO:0000313" key="4">
    <source>
        <dbReference type="Proteomes" id="UP000322214"/>
    </source>
</evidence>
<dbReference type="PRINTS" id="PR00834">
    <property type="entry name" value="PROTEASES2C"/>
</dbReference>
<dbReference type="Pfam" id="PF13365">
    <property type="entry name" value="Trypsin_2"/>
    <property type="match status" value="1"/>
</dbReference>
<dbReference type="EMBL" id="CP042912">
    <property type="protein sequence ID" value="QEG22569.1"/>
    <property type="molecule type" value="Genomic_DNA"/>
</dbReference>
<dbReference type="SMART" id="SM00228">
    <property type="entry name" value="PDZ"/>
    <property type="match status" value="1"/>
</dbReference>
<dbReference type="Gene3D" id="2.40.10.120">
    <property type="match status" value="1"/>
</dbReference>
<feature type="chain" id="PRO_5022938130" evidence="1">
    <location>
        <begin position="22"/>
        <end position="564"/>
    </location>
</feature>
<dbReference type="STRING" id="980251.GCA_001642875_04743"/>
<dbReference type="RefSeq" id="WP_075086419.1">
    <property type="nucleotide sequence ID" value="NZ_CP042912.1"/>
</dbReference>
<feature type="domain" description="PDZ" evidence="2">
    <location>
        <begin position="246"/>
        <end position="317"/>
    </location>
</feature>
<sequence length="564" mass="61635" precursor="true">MLRSTTTFLIAIAIFASSVSAQETPPTVPESVQQMEQARIDAIAKGSRCAVGVFGPQSQGGGSGVVISPDGYALSNYHVVEGNGPFMKCSMNDGVLYDAVIVGIDPVGDVALIKLLGRDDFPYATMSDSDVVEQGDDCFAVGNPFLLATNFQPTVTWGIVSGNHRYQYPSGTLLEYADCIQTDAAINPGNSGGPLFNGDGNLIGINGRGSFEKRGRVNVGVGYAISINQIKLFLDYLKSGRIVDHATIGATVATDDQGEVRVSNILESSDAWRRGLRYDDKVTSFAGRSIRTVNQFKNVLGVFPKGYRVPLSFERDGESMQTMVRLTGVHSTEKLIEMIEGPAVEAADPTQEKPATSSHPHADWYEARRGFTNYRFNKLHREQVWQQSVAAMGDFSKVTNRWRLKGVDSRKKAVQMVLSDDKSGIEIGRKTWVLDPETELSDQVLPENTGGLLIALHLWRNFLILGPEKFGDVSYFGSAPLEPGDPKYQIVVATRGTVESNFFFDSDSGVLAAIEVFPELDSDPCLLRLTDYRQDQEISVPTTFEYSSGLNSGSIEIETLEFLK</sequence>
<dbReference type="GO" id="GO:0006508">
    <property type="term" value="P:proteolysis"/>
    <property type="evidence" value="ECO:0007669"/>
    <property type="project" value="UniProtKB-KW"/>
</dbReference>
<keyword evidence="1" id="KW-0732">Signal</keyword>
<dbReference type="EC" id="3.4.21.107" evidence="3"/>
<proteinExistence type="predicted"/>
<dbReference type="KEGG" id="mff:MFFC18_24520"/>
<accession>A0A5B9PAQ9</accession>
<keyword evidence="3" id="KW-0645">Protease</keyword>
<dbReference type="PANTHER" id="PTHR43019:SF62">
    <property type="entry name" value="SERINE ENDOPROTEASE DEGS"/>
    <property type="match status" value="1"/>
</dbReference>
<dbReference type="OrthoDB" id="248175at2"/>
<keyword evidence="4" id="KW-1185">Reference proteome</keyword>
<evidence type="ECO:0000256" key="1">
    <source>
        <dbReference type="SAM" id="SignalP"/>
    </source>
</evidence>
<dbReference type="SUPFAM" id="SSF50156">
    <property type="entry name" value="PDZ domain-like"/>
    <property type="match status" value="1"/>
</dbReference>
<name>A0A5B9PAQ9_9BACT</name>
<organism evidence="3 4">
    <name type="scientific">Mariniblastus fucicola</name>
    <dbReference type="NCBI Taxonomy" id="980251"/>
    <lineage>
        <taxon>Bacteria</taxon>
        <taxon>Pseudomonadati</taxon>
        <taxon>Planctomycetota</taxon>
        <taxon>Planctomycetia</taxon>
        <taxon>Pirellulales</taxon>
        <taxon>Pirellulaceae</taxon>
        <taxon>Mariniblastus</taxon>
    </lineage>
</organism>
<dbReference type="SUPFAM" id="SSF50494">
    <property type="entry name" value="Trypsin-like serine proteases"/>
    <property type="match status" value="1"/>
</dbReference>
<feature type="signal peptide" evidence="1">
    <location>
        <begin position="1"/>
        <end position="21"/>
    </location>
</feature>
<evidence type="ECO:0000313" key="3">
    <source>
        <dbReference type="EMBL" id="QEG22569.1"/>
    </source>
</evidence>
<dbReference type="Proteomes" id="UP000322214">
    <property type="component" value="Chromosome"/>
</dbReference>
<dbReference type="Gene3D" id="2.30.42.10">
    <property type="match status" value="1"/>
</dbReference>
<dbReference type="InterPro" id="IPR001940">
    <property type="entry name" value="Peptidase_S1C"/>
</dbReference>
<dbReference type="PANTHER" id="PTHR43019">
    <property type="entry name" value="SERINE ENDOPROTEASE DEGS"/>
    <property type="match status" value="1"/>
</dbReference>
<dbReference type="InterPro" id="IPR036034">
    <property type="entry name" value="PDZ_sf"/>
</dbReference>
<dbReference type="GO" id="GO:0004252">
    <property type="term" value="F:serine-type endopeptidase activity"/>
    <property type="evidence" value="ECO:0007669"/>
    <property type="project" value="InterPro"/>
</dbReference>
<protein>
    <submittedName>
        <fullName evidence="3">Periplasmic serine endoprotease DegP</fullName>
        <ecNumber evidence="3">3.4.21.107</ecNumber>
    </submittedName>
</protein>